<evidence type="ECO:0000313" key="3">
    <source>
        <dbReference type="Proteomes" id="UP000250443"/>
    </source>
</evidence>
<evidence type="ECO:0000313" key="1">
    <source>
        <dbReference type="EMBL" id="MBF8643058.1"/>
    </source>
</evidence>
<organism evidence="2 3">
    <name type="scientific">Pseudomonas luteola</name>
    <dbReference type="NCBI Taxonomy" id="47886"/>
    <lineage>
        <taxon>Bacteria</taxon>
        <taxon>Pseudomonadati</taxon>
        <taxon>Pseudomonadota</taxon>
        <taxon>Gammaproteobacteria</taxon>
        <taxon>Pseudomonadales</taxon>
        <taxon>Pseudomonadaceae</taxon>
        <taxon>Pseudomonas</taxon>
    </lineage>
</organism>
<dbReference type="Gene3D" id="3.40.30.10">
    <property type="entry name" value="Glutaredoxin"/>
    <property type="match status" value="1"/>
</dbReference>
<evidence type="ECO:0000313" key="2">
    <source>
        <dbReference type="EMBL" id="SPZ09571.1"/>
    </source>
</evidence>
<reference evidence="2 3" key="1">
    <citation type="submission" date="2018-06" db="EMBL/GenBank/DDBJ databases">
        <authorList>
            <consortium name="Pathogen Informatics"/>
            <person name="Doyle S."/>
        </authorList>
    </citation>
    <scope>NUCLEOTIDE SEQUENCE [LARGE SCALE GENOMIC DNA]</scope>
    <source>
        <strain evidence="2 3">NCTC11842</strain>
    </source>
</reference>
<dbReference type="AlphaFoldDB" id="A0A2X2CSD1"/>
<evidence type="ECO:0000313" key="4">
    <source>
        <dbReference type="Proteomes" id="UP000626180"/>
    </source>
</evidence>
<dbReference type="Proteomes" id="UP000250443">
    <property type="component" value="Unassembled WGS sequence"/>
</dbReference>
<keyword evidence="4" id="KW-1185">Reference proteome</keyword>
<reference evidence="1 4" key="2">
    <citation type="submission" date="2020-10" db="EMBL/GenBank/DDBJ databases">
        <title>Genome sequences of Pseudomonas isolates.</title>
        <authorList>
            <person name="Wessels L."/>
            <person name="Reich F."/>
            <person name="Hammerl J."/>
        </authorList>
    </citation>
    <scope>NUCLEOTIDE SEQUENCE [LARGE SCALE GENOMIC DNA]</scope>
    <source>
        <strain evidence="1 4">20-MO00624-0</strain>
    </source>
</reference>
<dbReference type="EMBL" id="UAUF01000013">
    <property type="protein sequence ID" value="SPZ09571.1"/>
    <property type="molecule type" value="Genomic_DNA"/>
</dbReference>
<protein>
    <submittedName>
        <fullName evidence="2">Lipoprotein</fullName>
    </submittedName>
    <submittedName>
        <fullName evidence="1">Thioredoxin</fullName>
    </submittedName>
</protein>
<dbReference type="Proteomes" id="UP000626180">
    <property type="component" value="Unassembled WGS sequence"/>
</dbReference>
<accession>A0A2X2CSD1</accession>
<proteinExistence type="predicted"/>
<dbReference type="SUPFAM" id="SSF52833">
    <property type="entry name" value="Thioredoxin-like"/>
    <property type="match status" value="1"/>
</dbReference>
<dbReference type="EMBL" id="JADMCD010000013">
    <property type="protein sequence ID" value="MBF8643058.1"/>
    <property type="molecule type" value="Genomic_DNA"/>
</dbReference>
<dbReference type="InterPro" id="IPR036249">
    <property type="entry name" value="Thioredoxin-like_sf"/>
</dbReference>
<gene>
    <name evidence="1" type="ORF">IRZ65_20515</name>
    <name evidence="2" type="ORF">NCTC11842_03145</name>
</gene>
<sequence length="108" mass="12049">MELSDLDADQALLALSGVTLLIFTGEGCSSCRWARERLPEMNLPCDRIAWVDAERNGGMVQRYEVFHLPALFVVRQGLFYGGLKTRMTESELNQGILACLSRDADDLP</sequence>
<name>A0A2X2CSD1_PSELU</name>
<dbReference type="RefSeq" id="WP_010797775.1">
    <property type="nucleotide sequence ID" value="NZ_CP069262.1"/>
</dbReference>
<keyword evidence="2" id="KW-0449">Lipoprotein</keyword>